<dbReference type="SUPFAM" id="SSF52540">
    <property type="entry name" value="P-loop containing nucleoside triphosphate hydrolases"/>
    <property type="match status" value="2"/>
</dbReference>
<proteinExistence type="inferred from homology"/>
<organism evidence="7">
    <name type="scientific">Heliothis virescens</name>
    <name type="common">Tobacco budworm moth</name>
    <dbReference type="NCBI Taxonomy" id="7102"/>
    <lineage>
        <taxon>Eukaryota</taxon>
        <taxon>Metazoa</taxon>
        <taxon>Ecdysozoa</taxon>
        <taxon>Arthropoda</taxon>
        <taxon>Hexapoda</taxon>
        <taxon>Insecta</taxon>
        <taxon>Pterygota</taxon>
        <taxon>Neoptera</taxon>
        <taxon>Endopterygota</taxon>
        <taxon>Lepidoptera</taxon>
        <taxon>Glossata</taxon>
        <taxon>Ditrysia</taxon>
        <taxon>Noctuoidea</taxon>
        <taxon>Noctuidae</taxon>
        <taxon>Heliothinae</taxon>
        <taxon>Heliothis</taxon>
    </lineage>
</organism>
<dbReference type="GO" id="GO:0043139">
    <property type="term" value="F:5'-3' DNA helicase activity"/>
    <property type="evidence" value="ECO:0007669"/>
    <property type="project" value="UniProtKB-EC"/>
</dbReference>
<dbReference type="Pfam" id="PF20209">
    <property type="entry name" value="DUF6570"/>
    <property type="match status" value="1"/>
</dbReference>
<dbReference type="InterPro" id="IPR027417">
    <property type="entry name" value="P-loop_NTPase"/>
</dbReference>
<keyword evidence="1" id="KW-0547">Nucleotide-binding</keyword>
<dbReference type="Gene3D" id="3.40.50.300">
    <property type="entry name" value="P-loop containing nucleotide triphosphate hydrolases"/>
    <property type="match status" value="1"/>
</dbReference>
<dbReference type="Pfam" id="PF05970">
    <property type="entry name" value="PIF1"/>
    <property type="match status" value="1"/>
</dbReference>
<keyword evidence="1" id="KW-0233">DNA recombination</keyword>
<keyword evidence="1" id="KW-0067">ATP-binding</keyword>
<dbReference type="PANTHER" id="PTHR47642">
    <property type="entry name" value="ATP-DEPENDENT DNA HELICASE"/>
    <property type="match status" value="1"/>
</dbReference>
<feature type="coiled-coil region" evidence="2">
    <location>
        <begin position="30"/>
        <end position="107"/>
    </location>
</feature>
<evidence type="ECO:0000259" key="5">
    <source>
        <dbReference type="Pfam" id="PF20209"/>
    </source>
</evidence>
<evidence type="ECO:0000313" key="7">
    <source>
        <dbReference type="EMBL" id="PCG72138.1"/>
    </source>
</evidence>
<dbReference type="GO" id="GO:0000723">
    <property type="term" value="P:telomere maintenance"/>
    <property type="evidence" value="ECO:0007669"/>
    <property type="project" value="InterPro"/>
</dbReference>
<feature type="coiled-coil region" evidence="2">
    <location>
        <begin position="137"/>
        <end position="164"/>
    </location>
</feature>
<dbReference type="STRING" id="7102.A0A2A4JK85"/>
<dbReference type="InterPro" id="IPR046700">
    <property type="entry name" value="DUF6570"/>
</dbReference>
<keyword evidence="1" id="KW-0234">DNA repair</keyword>
<name>A0A2A4JK85_HELVI</name>
<keyword evidence="1" id="KW-0227">DNA damage</keyword>
<dbReference type="Gene3D" id="3.90.70.120">
    <property type="match status" value="1"/>
</dbReference>
<dbReference type="GO" id="GO:0005524">
    <property type="term" value="F:ATP binding"/>
    <property type="evidence" value="ECO:0007669"/>
    <property type="project" value="UniProtKB-KW"/>
</dbReference>
<feature type="domain" description="STPR" evidence="6">
    <location>
        <begin position="64"/>
        <end position="115"/>
    </location>
</feature>
<evidence type="ECO:0000259" key="6">
    <source>
        <dbReference type="Pfam" id="PF21107"/>
    </source>
</evidence>
<feature type="domain" description="DUF6570" evidence="5">
    <location>
        <begin position="249"/>
        <end position="371"/>
    </location>
</feature>
<dbReference type="GO" id="GO:0006281">
    <property type="term" value="P:DNA repair"/>
    <property type="evidence" value="ECO:0007669"/>
    <property type="project" value="UniProtKB-KW"/>
</dbReference>
<dbReference type="Pfam" id="PF21107">
    <property type="entry name" value="STPRs"/>
    <property type="match status" value="1"/>
</dbReference>
<comment type="caution">
    <text evidence="7">The sequence shown here is derived from an EMBL/GenBank/DDBJ whole genome shotgun (WGS) entry which is preliminary data.</text>
</comment>
<evidence type="ECO:0000259" key="3">
    <source>
        <dbReference type="Pfam" id="PF05970"/>
    </source>
</evidence>
<dbReference type="GO" id="GO:0006310">
    <property type="term" value="P:DNA recombination"/>
    <property type="evidence" value="ECO:0007669"/>
    <property type="project" value="UniProtKB-KW"/>
</dbReference>
<dbReference type="EMBL" id="NWSH01001203">
    <property type="protein sequence ID" value="PCG72138.1"/>
    <property type="molecule type" value="Genomic_DNA"/>
</dbReference>
<dbReference type="CDD" id="cd18809">
    <property type="entry name" value="SF1_C_RecD"/>
    <property type="match status" value="1"/>
</dbReference>
<comment type="catalytic activity">
    <reaction evidence="1">
        <text>ATP + H2O = ADP + phosphate + H(+)</text>
        <dbReference type="Rhea" id="RHEA:13065"/>
        <dbReference type="ChEBI" id="CHEBI:15377"/>
        <dbReference type="ChEBI" id="CHEBI:15378"/>
        <dbReference type="ChEBI" id="CHEBI:30616"/>
        <dbReference type="ChEBI" id="CHEBI:43474"/>
        <dbReference type="ChEBI" id="CHEBI:456216"/>
        <dbReference type="EC" id="5.6.2.3"/>
    </reaction>
</comment>
<feature type="domain" description="DNA helicase Pif1-like DEAD-box helicase" evidence="3">
    <location>
        <begin position="1386"/>
        <end position="1610"/>
    </location>
</feature>
<accession>A0A2A4JK85</accession>
<keyword evidence="1" id="KW-0378">Hydrolase</keyword>
<sequence>MKGYMKSRLCQETLEQRNCRLGKIQERLANESFEQRAHRLSLINERLANEPAEQRAHRLGLINERLANESAEQRAHRLSLISERLANESAEQRAHRLSLINERLANESAEQRAHRLGLINERLANESAEQRAHRLGLINERLANESAEQRARRLEAIRNRTAAESAQQRQNRLAAARQTSQRLRSMTERNFLTTINQYAEVPCTVCKKILYPKQQVSLVTARYDFLPEELLENSDKIITCSRCSTTIKKRKVPSQAYWNNMEVMALPPELTDLTDVEQRLLSRIVPFVKIVKLQNRFSQSWCRGQVILFAQDVVEVAEQLPLPLNQAGIVIVIERRENLSNQRQFQVNIPKIKSALSWLLKYNHLYRDVRPNFTNIINSDISQIIEVSENNREEINDIVNVNANEIDITNEQHNSKYINLNNNSFILRGSFHQGSDRLGSSGRQCTAIAAIACIACYKSDPCAWTASDLDYILIVGDNFYRQCLAARSVPDPSEINSEYLAATELLCQVTFQGACVNLNVAHDLAINGHFTRNEEGFPNLENGIATFFDNYASGILTANFVSVCIAFKNQSYWLMDSHARGPKGHKARTGGVSCCMRFENSRQIAALLRRNLKATGVPEYMLNIYSITPVFIIESGDHSVIESQHFERNPSVDSSTNNILASNLKAENPCDVQESSSRSPSIINNTEIVNNLGEDRHQILSTSLLYNIDENIPNLDSIIESDIRNPNFNVNRVTDIHRKTAPPVNIERERRMEELCWYTMYPNGKNGFGEIRNIPITALDYFQARVMSSETRFQKVDYLFFALSVVEYFRAKASVSVSCRMRQGENVLVPQGLVDNIHLTMRNIRGSASYWKRCCAELIAMVRSLGAPTWFATFSCNDLNWPDMLRALLIADGRKEFDIEALTFLERLELVQKYPVVIARQFTLRVNALIAFIKKNHECFGGPVLDFWYRIEFQNRGSPHLHMLLWCDNVPDFHSIEGLRVINRVVSCSVEGELGDLVTRLQTHRHSATCYKDRDNRSCRFGFPRPISDETKCLGPDETLANQGRFCVLKRNESEVMINNYNSLLLELWQANMDVQPCGNVTAVAYYIAKYASKCEPSDCGDVVREAVQKAKRHRNDVWKQLFTVSMAILNQRLVSAPEAAYRLCHLPLKLCTRKAVFVNSCMPNQRYRLLRFESDETSVFNNIFDRYQLRPDSLEELSLAEFAVRYENVSSSTWIDDDDGDCELREQEPEVIRYITLRNNNRMRIRNKAAVLRHRYFTLNSDRNGFYYNLIVLHIPFRDEHELLGPDETPEACFLRRQSDLRPLNPNQSAEQFAHAEIVIQQALAQAVAFNVVNSPTDERPTTTQPLDIYANDHFDLHNDNDDFEDVNNHAVMPDDVFFDGIRKLNIQQKDLMKRVTDSIKIYLQNGENYQPLLLFITGGAGSGKSFLLKLIVEHVRRCYSPTVDPLLQPIFVEVASLTGVAAKQIGGRTLHSVFSLPIEKGNTVTFRKMTGERLEKERRRWRHIQWLIIDEISMVSYQSFRHIHMRLQEYKNNNLLFGGINVLLFGDIMQLPPVKGNWCFEQPPWLSAEVNLWHQFSFCELTINMRQRSDTEFIDLLNNLRFGELTAPQLQILCDKRRVPLTGDFADGAAVRIFPTLKLVEDYNARMTELLARECRIYTINALDESREAATYGKRPPNNVIPADVNNCGGLLHSIKIGIGSRVMLRRNMAVSDGLVNGAMGIIKKIKWPALRRDQLEVGELPEAVLIKFDDETVGTRVKDAEGLVSITPASATFQAVRGYGDVERLMLPLILSWAVTVHKLQGTTLERAVIDLGKKNFAKGQIYVALSRVKNLDGIALSDLEPSKLLNRPHDGKALQEMQRLRQLN</sequence>
<evidence type="ECO:0000256" key="2">
    <source>
        <dbReference type="SAM" id="Coils"/>
    </source>
</evidence>
<protein>
    <recommendedName>
        <fullName evidence="1">ATP-dependent DNA helicase</fullName>
        <ecNumber evidence="1">5.6.2.3</ecNumber>
    </recommendedName>
</protein>
<keyword evidence="1" id="KW-0347">Helicase</keyword>
<gene>
    <name evidence="7" type="ORF">B5V51_1129</name>
</gene>
<dbReference type="Pfam" id="PF14214">
    <property type="entry name" value="Helitron_like_N"/>
    <property type="match status" value="1"/>
</dbReference>
<dbReference type="GO" id="GO:0016887">
    <property type="term" value="F:ATP hydrolysis activity"/>
    <property type="evidence" value="ECO:0007669"/>
    <property type="project" value="RHEA"/>
</dbReference>
<dbReference type="PANTHER" id="PTHR47642:SF5">
    <property type="entry name" value="ATP-DEPENDENT DNA HELICASE"/>
    <property type="match status" value="1"/>
</dbReference>
<evidence type="ECO:0000259" key="4">
    <source>
        <dbReference type="Pfam" id="PF14214"/>
    </source>
</evidence>
<dbReference type="InterPro" id="IPR025476">
    <property type="entry name" value="Helitron_helicase-like"/>
</dbReference>
<keyword evidence="2" id="KW-0175">Coiled coil</keyword>
<dbReference type="InterPro" id="IPR010285">
    <property type="entry name" value="DNA_helicase_pif1-like_DEAD"/>
</dbReference>
<dbReference type="EC" id="5.6.2.3" evidence="1"/>
<dbReference type="InterPro" id="IPR048998">
    <property type="entry name" value="STPR"/>
</dbReference>
<comment type="cofactor">
    <cofactor evidence="1">
        <name>Mg(2+)</name>
        <dbReference type="ChEBI" id="CHEBI:18420"/>
    </cofactor>
</comment>
<feature type="domain" description="Helitron helicase-like" evidence="4">
    <location>
        <begin position="832"/>
        <end position="965"/>
    </location>
</feature>
<comment type="similarity">
    <text evidence="1">Belongs to the helicase family.</text>
</comment>
<reference evidence="7" key="1">
    <citation type="submission" date="2017-09" db="EMBL/GenBank/DDBJ databases">
        <title>Contemporary evolution of a Lepidopteran species, Heliothis virescens, in response to modern agricultural practices.</title>
        <authorList>
            <person name="Fritz M.L."/>
            <person name="Deyonke A.M."/>
            <person name="Papanicolaou A."/>
            <person name="Micinski S."/>
            <person name="Westbrook J."/>
            <person name="Gould F."/>
        </authorList>
    </citation>
    <scope>NUCLEOTIDE SEQUENCE [LARGE SCALE GENOMIC DNA]</scope>
    <source>
        <strain evidence="7">HvINT-</strain>
        <tissue evidence="7">Whole body</tissue>
    </source>
</reference>
<evidence type="ECO:0000256" key="1">
    <source>
        <dbReference type="RuleBase" id="RU363044"/>
    </source>
</evidence>
<dbReference type="InterPro" id="IPR051055">
    <property type="entry name" value="PIF1_helicase"/>
</dbReference>